<organism evidence="1">
    <name type="scientific">bioreactor metagenome</name>
    <dbReference type="NCBI Taxonomy" id="1076179"/>
    <lineage>
        <taxon>unclassified sequences</taxon>
        <taxon>metagenomes</taxon>
        <taxon>ecological metagenomes</taxon>
    </lineage>
</organism>
<accession>A0A644ZD06</accession>
<dbReference type="AlphaFoldDB" id="A0A644ZD06"/>
<dbReference type="InterPro" id="IPR042100">
    <property type="entry name" value="Bug_dom1"/>
</dbReference>
<evidence type="ECO:0008006" key="2">
    <source>
        <dbReference type="Google" id="ProtNLM"/>
    </source>
</evidence>
<reference evidence="1" key="1">
    <citation type="submission" date="2019-08" db="EMBL/GenBank/DDBJ databases">
        <authorList>
            <person name="Kucharzyk K."/>
            <person name="Murdoch R.W."/>
            <person name="Higgins S."/>
            <person name="Loffler F."/>
        </authorList>
    </citation>
    <scope>NUCLEOTIDE SEQUENCE</scope>
</reference>
<dbReference type="PIRSF" id="PIRSF017082">
    <property type="entry name" value="YflP"/>
    <property type="match status" value="1"/>
</dbReference>
<dbReference type="CDD" id="cd07012">
    <property type="entry name" value="PBP2_Bug_TTT"/>
    <property type="match status" value="1"/>
</dbReference>
<evidence type="ECO:0000313" key="1">
    <source>
        <dbReference type="EMBL" id="MPM38629.1"/>
    </source>
</evidence>
<sequence length="369" mass="38406">MSGEGLHSQQGCSLARRWNMAHHPQACPSGSFCTFNSILSYNMLNLKLSRRSLLASAVTASLIASVAGPAHAADAWPSKPIRFVVPFSAGGANDLLARAAAEGASKVLGQTIIVDNKPGAGAILGTDVVAKAAPDGYTFLISAAGVISNSMIRKVPYKDSDLTPVAMIGLAPSVIIVPANSPYKDLKDFVAKSKSGAGLHFGTAGNGSTPHFVEGLLTSKYGAKLDLIPYKSGSESVNAVLGNQTDATSEASIVVIPYLKAGKLKALATTWTQRISAYPDLPTAAEQGFGDIKIAHWAGVHAPAGTPPAILDKVANAVDKAMKEPKTVERLKGMGIEPIGGTRASFTKFVDEERARLGEVVKATGMKED</sequence>
<gene>
    <name evidence="1" type="ORF">SDC9_85258</name>
</gene>
<dbReference type="PANTHER" id="PTHR42928">
    <property type="entry name" value="TRICARBOXYLATE-BINDING PROTEIN"/>
    <property type="match status" value="1"/>
</dbReference>
<dbReference type="SUPFAM" id="SSF53850">
    <property type="entry name" value="Periplasmic binding protein-like II"/>
    <property type="match status" value="1"/>
</dbReference>
<comment type="caution">
    <text evidence="1">The sequence shown here is derived from an EMBL/GenBank/DDBJ whole genome shotgun (WGS) entry which is preliminary data.</text>
</comment>
<dbReference type="Gene3D" id="3.40.190.10">
    <property type="entry name" value="Periplasmic binding protein-like II"/>
    <property type="match status" value="1"/>
</dbReference>
<protein>
    <recommendedName>
        <fullName evidence="2">Twin-arginine translocation pathway signal</fullName>
    </recommendedName>
</protein>
<dbReference type="Gene3D" id="3.40.190.150">
    <property type="entry name" value="Bordetella uptake gene, domain 1"/>
    <property type="match status" value="1"/>
</dbReference>
<dbReference type="Pfam" id="PF03401">
    <property type="entry name" value="TctC"/>
    <property type="match status" value="1"/>
</dbReference>
<name>A0A644ZD06_9ZZZZ</name>
<proteinExistence type="predicted"/>
<dbReference type="InterPro" id="IPR005064">
    <property type="entry name" value="BUG"/>
</dbReference>
<dbReference type="EMBL" id="VSSQ01008350">
    <property type="protein sequence ID" value="MPM38629.1"/>
    <property type="molecule type" value="Genomic_DNA"/>
</dbReference>
<dbReference type="PANTHER" id="PTHR42928:SF5">
    <property type="entry name" value="BLR1237 PROTEIN"/>
    <property type="match status" value="1"/>
</dbReference>